<dbReference type="PANTHER" id="PTHR35218:SF9">
    <property type="entry name" value="ENDONUCLEASE_EXONUCLEASE_PHOSPHATASE DOMAIN-CONTAINING PROTEIN"/>
    <property type="match status" value="1"/>
</dbReference>
<evidence type="ECO:0000313" key="3">
    <source>
        <dbReference type="Proteomes" id="UP000813463"/>
    </source>
</evidence>
<sequence>MLRELIRINKPTILALVETHISGDTAQRVCDRIGFSGQFRVDAQGFRGGIRILWRKELVTLNVLDAHTQHITVEISKVGEVPWIFSAIYASPDSNLKRELWEALEEAKRRFSGPWILGGDFNDTTSMDERVGIGGSEMQQRCRNFANWVESNGLIDLHFSGPKHTWSRGETEDTFKAARLDRFLCNDEWRIQFENSTIRHVPKCNSDHCPIILSKWNRDIFHNIFRKKAEFWARIDGVQKRLSIKWERKWIKLEAKLRRELDDVLQEEEMIWFQKSRLEAIKDGDKNTKFFHLATVIRRHRNKVDMLQDINGQWVIDPSILKGIVVQYWSELFKEEDPNYNIRNFNAGDFPVDCPQNATQFRQIGLCNIVYKAATKVIVNRLKPILPSLISPTQCSFVPRRQITDNIIIVQEMLHTMRKKQGAVGYMALKIDFEKAYDRLRWNFIRNSLMELPQVMVEVIMNYVSSTSLQILWNGETTESFTPSRGIRQGDPLSPYLYVICMERLTHLIERAVQVGAWRAVRASRNGP</sequence>
<organism evidence="3 4">
    <name type="scientific">Spinacia oleracea</name>
    <name type="common">Spinach</name>
    <dbReference type="NCBI Taxonomy" id="3562"/>
    <lineage>
        <taxon>Eukaryota</taxon>
        <taxon>Viridiplantae</taxon>
        <taxon>Streptophyta</taxon>
        <taxon>Embryophyta</taxon>
        <taxon>Tracheophyta</taxon>
        <taxon>Spermatophyta</taxon>
        <taxon>Magnoliopsida</taxon>
        <taxon>eudicotyledons</taxon>
        <taxon>Gunneridae</taxon>
        <taxon>Pentapetalae</taxon>
        <taxon>Caryophyllales</taxon>
        <taxon>Chenopodiaceae</taxon>
        <taxon>Chenopodioideae</taxon>
        <taxon>Anserineae</taxon>
        <taxon>Spinacia</taxon>
    </lineage>
</organism>
<evidence type="ECO:0000313" key="4">
    <source>
        <dbReference type="RefSeq" id="XP_056687949.1"/>
    </source>
</evidence>
<dbReference type="InterPro" id="IPR005135">
    <property type="entry name" value="Endo/exonuclease/phosphatase"/>
</dbReference>
<proteinExistence type="predicted"/>
<dbReference type="CDD" id="cd01650">
    <property type="entry name" value="RT_nLTR_like"/>
    <property type="match status" value="1"/>
</dbReference>
<gene>
    <name evidence="4" type="primary">LOC110777497</name>
</gene>
<keyword evidence="3" id="KW-1185">Reference proteome</keyword>
<dbReference type="SUPFAM" id="SSF56672">
    <property type="entry name" value="DNA/RNA polymerases"/>
    <property type="match status" value="1"/>
</dbReference>
<feature type="domain" description="Reverse transcriptase" evidence="1">
    <location>
        <begin position="358"/>
        <end position="512"/>
    </location>
</feature>
<feature type="domain" description="Endonuclease/exonuclease/phosphatase" evidence="2">
    <location>
        <begin position="2"/>
        <end position="193"/>
    </location>
</feature>
<reference evidence="3" key="1">
    <citation type="journal article" date="2021" name="Nat. Commun.">
        <title>Genomic analyses provide insights into spinach domestication and the genetic basis of agronomic traits.</title>
        <authorList>
            <person name="Cai X."/>
            <person name="Sun X."/>
            <person name="Xu C."/>
            <person name="Sun H."/>
            <person name="Wang X."/>
            <person name="Ge C."/>
            <person name="Zhang Z."/>
            <person name="Wang Q."/>
            <person name="Fei Z."/>
            <person name="Jiao C."/>
            <person name="Wang Q."/>
        </authorList>
    </citation>
    <scope>NUCLEOTIDE SEQUENCE [LARGE SCALE GENOMIC DNA]</scope>
    <source>
        <strain evidence="3">cv. Varoflay</strain>
    </source>
</reference>
<name>A0ABM3QX57_SPIOL</name>
<protein>
    <recommendedName>
        <fullName evidence="5">Reverse transcriptase domain-containing protein</fullName>
    </recommendedName>
</protein>
<dbReference type="Proteomes" id="UP000813463">
    <property type="component" value="Chromosome 6"/>
</dbReference>
<evidence type="ECO:0000259" key="2">
    <source>
        <dbReference type="Pfam" id="PF03372"/>
    </source>
</evidence>
<evidence type="ECO:0008006" key="5">
    <source>
        <dbReference type="Google" id="ProtNLM"/>
    </source>
</evidence>
<dbReference type="PANTHER" id="PTHR35218">
    <property type="entry name" value="RNASE H DOMAIN-CONTAINING PROTEIN"/>
    <property type="match status" value="1"/>
</dbReference>
<accession>A0ABM3QX57</accession>
<dbReference type="Gene3D" id="3.60.10.10">
    <property type="entry name" value="Endonuclease/exonuclease/phosphatase"/>
    <property type="match status" value="1"/>
</dbReference>
<evidence type="ECO:0000259" key="1">
    <source>
        <dbReference type="Pfam" id="PF00078"/>
    </source>
</evidence>
<dbReference type="InterPro" id="IPR000477">
    <property type="entry name" value="RT_dom"/>
</dbReference>
<dbReference type="Pfam" id="PF00078">
    <property type="entry name" value="RVT_1"/>
    <property type="match status" value="1"/>
</dbReference>
<dbReference type="RefSeq" id="XP_056687949.1">
    <property type="nucleotide sequence ID" value="XM_056831971.1"/>
</dbReference>
<dbReference type="InterPro" id="IPR036691">
    <property type="entry name" value="Endo/exonu/phosph_ase_sf"/>
</dbReference>
<reference evidence="4" key="2">
    <citation type="submission" date="2025-08" db="UniProtKB">
        <authorList>
            <consortium name="RefSeq"/>
        </authorList>
    </citation>
    <scope>IDENTIFICATION</scope>
    <source>
        <tissue evidence="4">Leaf</tissue>
    </source>
</reference>
<dbReference type="SUPFAM" id="SSF56219">
    <property type="entry name" value="DNase I-like"/>
    <property type="match status" value="1"/>
</dbReference>
<dbReference type="InterPro" id="IPR043502">
    <property type="entry name" value="DNA/RNA_pol_sf"/>
</dbReference>
<dbReference type="GeneID" id="110777497"/>
<dbReference type="Pfam" id="PF03372">
    <property type="entry name" value="Exo_endo_phos"/>
    <property type="match status" value="1"/>
</dbReference>